<evidence type="ECO:0000313" key="2">
    <source>
        <dbReference type="Proteomes" id="UP000288102"/>
    </source>
</evidence>
<proteinExistence type="predicted"/>
<keyword evidence="2" id="KW-1185">Reference proteome</keyword>
<protein>
    <submittedName>
        <fullName evidence="1">Uncharacterized protein</fullName>
    </submittedName>
</protein>
<name>A0A434A2I9_9FLAO</name>
<dbReference type="RefSeq" id="WP_127340057.1">
    <property type="nucleotide sequence ID" value="NZ_QWDM01000015.1"/>
</dbReference>
<sequence length="367" mass="43225">MEDYLNLIEQKVNALRWEEESSEDRIEFLKVAANGKKIKNIEDDLFFKNYSIQKRLTINEINNFSILYNAGKIKIYGEENLILNGPAFYSSFHIGAYMTIPILLALKKITFSVVMDDYSFQRKLRYENPNINPETSGIDLNLKINPDFLNAEDTRSIFKMMRNIKENKSLFSYLDGNTTTINDQKHSLKVKFMNNEISTQKGIPYLCHLLKIPLIPIFAYREDNLIKVVIEKPIYPVEDKDVFCEQSLHQCWSMFEKVLAKFTEQYEFLNKNIFISNQEHTKAKELESRAADYAYQFNSQRYNFYIKGEDYLLFNYDSMHSLKINKGLYTLLRKLESKKLNLTKAELIQFIPDQNFVESLIQNQILV</sequence>
<gene>
    <name evidence="1" type="ORF">D0817_19840</name>
</gene>
<organism evidence="1 2">
    <name type="scientific">Flavobacterium cupreum</name>
    <dbReference type="NCBI Taxonomy" id="2133766"/>
    <lineage>
        <taxon>Bacteria</taxon>
        <taxon>Pseudomonadati</taxon>
        <taxon>Bacteroidota</taxon>
        <taxon>Flavobacteriia</taxon>
        <taxon>Flavobacteriales</taxon>
        <taxon>Flavobacteriaceae</taxon>
        <taxon>Flavobacterium</taxon>
    </lineage>
</organism>
<accession>A0A434A2I9</accession>
<dbReference type="EMBL" id="QWDM01000015">
    <property type="protein sequence ID" value="RUT68613.1"/>
    <property type="molecule type" value="Genomic_DNA"/>
</dbReference>
<dbReference type="AlphaFoldDB" id="A0A434A2I9"/>
<dbReference type="OrthoDB" id="1373292at2"/>
<dbReference type="Proteomes" id="UP000288102">
    <property type="component" value="Unassembled WGS sequence"/>
</dbReference>
<evidence type="ECO:0000313" key="1">
    <source>
        <dbReference type="EMBL" id="RUT68613.1"/>
    </source>
</evidence>
<reference evidence="2" key="1">
    <citation type="journal article" date="2019" name="Syst. Appl. Microbiol.">
        <title>Flavobacterium circumlabens sp. nov. and Flavobacterium cupreum sp. nov., two psychrotrophic species isolated from Antarctic environmental samples.</title>
        <authorList>
            <person name="Kralova S."/>
            <person name="Busse H.-J."/>
            <person name="Svec P."/>
            <person name="Maslanova I."/>
            <person name="Stankova E."/>
            <person name="Bartak M."/>
            <person name="Sedlacek I."/>
        </authorList>
    </citation>
    <scope>NUCLEOTIDE SEQUENCE [LARGE SCALE GENOMIC DNA]</scope>
    <source>
        <strain evidence="2">CCM 8825</strain>
    </source>
</reference>
<comment type="caution">
    <text evidence="1">The sequence shown here is derived from an EMBL/GenBank/DDBJ whole genome shotgun (WGS) entry which is preliminary data.</text>
</comment>